<evidence type="ECO:0000313" key="2">
    <source>
        <dbReference type="Proteomes" id="UP001614394"/>
    </source>
</evidence>
<dbReference type="Proteomes" id="UP001614394">
    <property type="component" value="Unassembled WGS sequence"/>
</dbReference>
<gene>
    <name evidence="1" type="ORF">ACIGXA_32690</name>
</gene>
<name>A0ABW8CFQ1_9ACTN</name>
<comment type="caution">
    <text evidence="1">The sequence shown here is derived from an EMBL/GenBank/DDBJ whole genome shotgun (WGS) entry which is preliminary data.</text>
</comment>
<protein>
    <recommendedName>
        <fullName evidence="3">Lipoprotein</fullName>
    </recommendedName>
</protein>
<reference evidence="1 2" key="1">
    <citation type="submission" date="2024-10" db="EMBL/GenBank/DDBJ databases">
        <title>The Natural Products Discovery Center: Release of the First 8490 Sequenced Strains for Exploring Actinobacteria Biosynthetic Diversity.</title>
        <authorList>
            <person name="Kalkreuter E."/>
            <person name="Kautsar S.A."/>
            <person name="Yang D."/>
            <person name="Bader C.D."/>
            <person name="Teijaro C.N."/>
            <person name="Fluegel L."/>
            <person name="Davis C.M."/>
            <person name="Simpson J.R."/>
            <person name="Lauterbach L."/>
            <person name="Steele A.D."/>
            <person name="Gui C."/>
            <person name="Meng S."/>
            <person name="Li G."/>
            <person name="Viehrig K."/>
            <person name="Ye F."/>
            <person name="Su P."/>
            <person name="Kiefer A.F."/>
            <person name="Nichols A."/>
            <person name="Cepeda A.J."/>
            <person name="Yan W."/>
            <person name="Fan B."/>
            <person name="Jiang Y."/>
            <person name="Adhikari A."/>
            <person name="Zheng C.-J."/>
            <person name="Schuster L."/>
            <person name="Cowan T.M."/>
            <person name="Smanski M.J."/>
            <person name="Chevrette M.G."/>
            <person name="De Carvalho L.P.S."/>
            <person name="Shen B."/>
        </authorList>
    </citation>
    <scope>NUCLEOTIDE SEQUENCE [LARGE SCALE GENOMIC DNA]</scope>
    <source>
        <strain evidence="1 2">NPDC053399</strain>
    </source>
</reference>
<sequence length="404" mass="42349">MAAARTRPGTAAPWCAAVLVVLTLLALLTGSGAAVAPTGPGVPAVQSVLDRHAAALLHRDETAFLADVDPGFRDRQRQVFRNLAQVPLDAWSYRVTGVGPDGDGGGGDRALARVRVGYRLTGYDTSAVTSDADLALVRRGGRWYVAGDRHDAQQLWDQGPVRLVRGAHSLVLGTDGPAVLRTYADAADRAVPAVGRAWGNGWSGRVVVEVPSSLARMAALLHAAPDTYRDIAAVTTGELGGSSGAPADRVIINPEAFGELSAFGRQVVLTHETTHVATRAATTATTPLWLSEGFADWVGYGGTGRTARQDAPELSRDVAAGKAPRQLPSDADFGTTAGGLAQAYEGAWLACRLIAADWGDAKLTELYRAAGTGGSLDTHLRAVLGTGLDDFTARWRAYVQRELA</sequence>
<organism evidence="1 2">
    <name type="scientific">Streptomyces fildesensis</name>
    <dbReference type="NCBI Taxonomy" id="375757"/>
    <lineage>
        <taxon>Bacteria</taxon>
        <taxon>Bacillati</taxon>
        <taxon>Actinomycetota</taxon>
        <taxon>Actinomycetes</taxon>
        <taxon>Kitasatosporales</taxon>
        <taxon>Streptomycetaceae</taxon>
        <taxon>Streptomyces</taxon>
    </lineage>
</organism>
<proteinExistence type="predicted"/>
<evidence type="ECO:0008006" key="3">
    <source>
        <dbReference type="Google" id="ProtNLM"/>
    </source>
</evidence>
<evidence type="ECO:0000313" key="1">
    <source>
        <dbReference type="EMBL" id="MFI9105279.1"/>
    </source>
</evidence>
<dbReference type="RefSeq" id="WP_399655980.1">
    <property type="nucleotide sequence ID" value="NZ_JBITYG010000011.1"/>
</dbReference>
<keyword evidence="2" id="KW-1185">Reference proteome</keyword>
<accession>A0ABW8CFQ1</accession>
<dbReference type="EMBL" id="JBITYG010000011">
    <property type="protein sequence ID" value="MFI9105279.1"/>
    <property type="molecule type" value="Genomic_DNA"/>
</dbReference>